<sequence>MELAAYIYDAWAYEQTNQGASDRQLLISVEFTDGDRNGLDWSFAAIRWQAYVLSAIALTSLGGWGYNSAPASAFILEPSVNVAPWCTNLYLCDTSYMLEVQTLLAQRGFAVGDIDGVYGGATKQAVIDFQKTQPNLIADGIPGEKTLVMLRNSSPTNTVPQKQVTPTEKNSNTSQNQGSSQSPNQTITIVRSDTPQTPNSQTPNSQIPNSQTPNSQRSALSEIGNLQLLLKQRGFYQGEIDGQIGQSTTEAIMKAQRAYALTPDGFVGPLTTRSLLAGGNNVPLSQPALPRSPTPQEVVDAQLFLKERGFYGAELNGQYDLRTKDSILKAQLAYGQPATGELSPELLTALKSQNSSQNQNVAQSAPNSPQSNPNAQSSGNVPLKNTQQAPSSSQNAPVPAAKSSNST</sequence>
<feature type="compositionally biased region" description="Polar residues" evidence="1">
    <location>
        <begin position="186"/>
        <end position="218"/>
    </location>
</feature>
<accession>A0A9X4M5P7</accession>
<comment type="caution">
    <text evidence="3">The sequence shown here is derived from an EMBL/GenBank/DDBJ whole genome shotgun (WGS) entry which is preliminary data.</text>
</comment>
<gene>
    <name evidence="3" type="ORF">FEV09_02250</name>
</gene>
<dbReference type="InterPro" id="IPR036365">
    <property type="entry name" value="PGBD-like_sf"/>
</dbReference>
<evidence type="ECO:0000256" key="1">
    <source>
        <dbReference type="SAM" id="MobiDB-lite"/>
    </source>
</evidence>
<feature type="compositionally biased region" description="Low complexity" evidence="1">
    <location>
        <begin position="170"/>
        <end position="185"/>
    </location>
</feature>
<proteinExistence type="predicted"/>
<dbReference type="EMBL" id="VBTY01000010">
    <property type="protein sequence ID" value="MDG3493369.1"/>
    <property type="molecule type" value="Genomic_DNA"/>
</dbReference>
<feature type="compositionally biased region" description="Low complexity" evidence="1">
    <location>
        <begin position="353"/>
        <end position="378"/>
    </location>
</feature>
<feature type="domain" description="Peptidoglycan binding-like" evidence="2">
    <location>
        <begin position="222"/>
        <end position="274"/>
    </location>
</feature>
<reference evidence="3" key="1">
    <citation type="submission" date="2019-05" db="EMBL/GenBank/DDBJ databases">
        <title>Whole genome sequencing of Pseudanabaena catenata USMAC16.</title>
        <authorList>
            <person name="Khan Z."/>
            <person name="Omar W.M."/>
            <person name="Convey P."/>
            <person name="Merican F."/>
            <person name="Najimudin N."/>
        </authorList>
    </citation>
    <scope>NUCLEOTIDE SEQUENCE</scope>
    <source>
        <strain evidence="3">USMAC16</strain>
    </source>
</reference>
<dbReference type="Pfam" id="PF01471">
    <property type="entry name" value="PG_binding_1"/>
    <property type="match status" value="3"/>
</dbReference>
<feature type="compositionally biased region" description="Polar residues" evidence="1">
    <location>
        <begin position="153"/>
        <end position="169"/>
    </location>
</feature>
<feature type="region of interest" description="Disordered" evidence="1">
    <location>
        <begin position="353"/>
        <end position="407"/>
    </location>
</feature>
<feature type="region of interest" description="Disordered" evidence="1">
    <location>
        <begin position="153"/>
        <end position="218"/>
    </location>
</feature>
<dbReference type="SUPFAM" id="SSF47090">
    <property type="entry name" value="PGBD-like"/>
    <property type="match status" value="3"/>
</dbReference>
<feature type="compositionally biased region" description="Polar residues" evidence="1">
    <location>
        <begin position="379"/>
        <end position="407"/>
    </location>
</feature>
<keyword evidence="4" id="KW-1185">Reference proteome</keyword>
<dbReference type="InterPro" id="IPR002477">
    <property type="entry name" value="Peptidoglycan-bd-like"/>
</dbReference>
<feature type="domain" description="Peptidoglycan binding-like" evidence="2">
    <location>
        <begin position="99"/>
        <end position="150"/>
    </location>
</feature>
<name>A0A9X4M5P7_9CYAN</name>
<dbReference type="Proteomes" id="UP001152872">
    <property type="component" value="Unassembled WGS sequence"/>
</dbReference>
<dbReference type="AlphaFoldDB" id="A0A9X4M5P7"/>
<protein>
    <submittedName>
        <fullName evidence="3">Peptidoglycan-binding domain-containing protein</fullName>
    </submittedName>
</protein>
<dbReference type="RefSeq" id="WP_009625409.1">
    <property type="nucleotide sequence ID" value="NZ_VBTY01000010.1"/>
</dbReference>
<evidence type="ECO:0000313" key="3">
    <source>
        <dbReference type="EMBL" id="MDG3493369.1"/>
    </source>
</evidence>
<dbReference type="Gene3D" id="1.10.101.10">
    <property type="entry name" value="PGBD-like superfamily/PGBD"/>
    <property type="match status" value="3"/>
</dbReference>
<evidence type="ECO:0000259" key="2">
    <source>
        <dbReference type="Pfam" id="PF01471"/>
    </source>
</evidence>
<dbReference type="InterPro" id="IPR036366">
    <property type="entry name" value="PGBDSf"/>
</dbReference>
<evidence type="ECO:0000313" key="4">
    <source>
        <dbReference type="Proteomes" id="UP001152872"/>
    </source>
</evidence>
<feature type="domain" description="Peptidoglycan binding-like" evidence="2">
    <location>
        <begin position="296"/>
        <end position="350"/>
    </location>
</feature>
<organism evidence="3 4">
    <name type="scientific">Pseudanabaena catenata USMAC16</name>
    <dbReference type="NCBI Taxonomy" id="1855837"/>
    <lineage>
        <taxon>Bacteria</taxon>
        <taxon>Bacillati</taxon>
        <taxon>Cyanobacteriota</taxon>
        <taxon>Cyanophyceae</taxon>
        <taxon>Pseudanabaenales</taxon>
        <taxon>Pseudanabaenaceae</taxon>
        <taxon>Pseudanabaena</taxon>
    </lineage>
</organism>